<proteinExistence type="predicted"/>
<dbReference type="AlphaFoldDB" id="A0A7D9HSL0"/>
<dbReference type="Proteomes" id="UP001152795">
    <property type="component" value="Unassembled WGS sequence"/>
</dbReference>
<dbReference type="OrthoDB" id="10000786at2759"/>
<gene>
    <name evidence="1" type="ORF">PACLA_8A063085</name>
</gene>
<keyword evidence="2" id="KW-1185">Reference proteome</keyword>
<name>A0A7D9HSL0_PARCT</name>
<dbReference type="EMBL" id="CACRXK020002074">
    <property type="protein sequence ID" value="CAB3992558.1"/>
    <property type="molecule type" value="Genomic_DNA"/>
</dbReference>
<protein>
    <submittedName>
        <fullName evidence="1">Uncharacterized protein</fullName>
    </submittedName>
</protein>
<comment type="caution">
    <text evidence="1">The sequence shown here is derived from an EMBL/GenBank/DDBJ whole genome shotgun (WGS) entry which is preliminary data.</text>
</comment>
<organism evidence="1 2">
    <name type="scientific">Paramuricea clavata</name>
    <name type="common">Red gorgonian</name>
    <name type="synonym">Violescent sea-whip</name>
    <dbReference type="NCBI Taxonomy" id="317549"/>
    <lineage>
        <taxon>Eukaryota</taxon>
        <taxon>Metazoa</taxon>
        <taxon>Cnidaria</taxon>
        <taxon>Anthozoa</taxon>
        <taxon>Octocorallia</taxon>
        <taxon>Malacalcyonacea</taxon>
        <taxon>Plexauridae</taxon>
        <taxon>Paramuricea</taxon>
    </lineage>
</organism>
<sequence length="174" mass="20446">MHEQNGTQTDVMEREYFKSMKITYTAARRGQPEQRQLFAEVKEELLNNLVANIEARFPQVDLITAMQIFEPASYPAAEENNLLSWGNQYLETLLNFYGKEKTNQEGRRFPSMVDSAECRAEFLPFKRLVMRNKGEQRLGDDSRENFHYYKPPELMQKLFGNAGRQNQEIYPAMF</sequence>
<evidence type="ECO:0000313" key="1">
    <source>
        <dbReference type="EMBL" id="CAB3992558.1"/>
    </source>
</evidence>
<evidence type="ECO:0000313" key="2">
    <source>
        <dbReference type="Proteomes" id="UP001152795"/>
    </source>
</evidence>
<reference evidence="1" key="1">
    <citation type="submission" date="2020-04" db="EMBL/GenBank/DDBJ databases">
        <authorList>
            <person name="Alioto T."/>
            <person name="Alioto T."/>
            <person name="Gomez Garrido J."/>
        </authorList>
    </citation>
    <scope>NUCLEOTIDE SEQUENCE</scope>
    <source>
        <strain evidence="1">A484AB</strain>
    </source>
</reference>
<accession>A0A7D9HSL0</accession>